<dbReference type="GeneID" id="101769072"/>
<dbReference type="SUPFAM" id="SSF56112">
    <property type="entry name" value="Protein kinase-like (PK-like)"/>
    <property type="match status" value="1"/>
</dbReference>
<comment type="similarity">
    <text evidence="18">Belongs to the protein kinase superfamily. Ser/Thr protein kinase family.</text>
</comment>
<reference evidence="25" key="3">
    <citation type="submission" date="2018-08" db="UniProtKB">
        <authorList>
            <consortium name="EnsemblPlants"/>
        </authorList>
    </citation>
    <scope>IDENTIFICATION</scope>
    <source>
        <strain evidence="25">Yugu1</strain>
    </source>
</reference>
<dbReference type="PROSITE" id="PS00108">
    <property type="entry name" value="PROTEIN_KINASE_ST"/>
    <property type="match status" value="1"/>
</dbReference>
<protein>
    <recommendedName>
        <fullName evidence="18">Receptor-like serine/threonine-protein kinase</fullName>
        <ecNumber evidence="18">2.7.11.1</ecNumber>
    </recommendedName>
</protein>
<evidence type="ECO:0000259" key="23">
    <source>
        <dbReference type="PROSITE" id="PS50927"/>
    </source>
</evidence>
<dbReference type="InterPro" id="IPR017441">
    <property type="entry name" value="Protein_kinase_ATP_BS"/>
</dbReference>
<dbReference type="eggNOG" id="ENOG502QQEW">
    <property type="taxonomic scope" value="Eukaryota"/>
</dbReference>
<keyword evidence="14" id="KW-0675">Receptor</keyword>
<dbReference type="AlphaFoldDB" id="K3XV95"/>
<dbReference type="OrthoDB" id="5857966at2759"/>
<keyword evidence="5 20" id="KW-0812">Transmembrane</keyword>
<evidence type="ECO:0000256" key="15">
    <source>
        <dbReference type="ARBA" id="ARBA00023180"/>
    </source>
</evidence>
<keyword evidence="6 21" id="KW-0732">Signal</keyword>
<dbReference type="PROSITE" id="PS00107">
    <property type="entry name" value="PROTEIN_KINASE_ATP"/>
    <property type="match status" value="1"/>
</dbReference>
<keyword evidence="11 20" id="KW-1133">Transmembrane helix</keyword>
<evidence type="ECO:0000256" key="20">
    <source>
        <dbReference type="SAM" id="Phobius"/>
    </source>
</evidence>
<keyword evidence="7" id="KW-0430">Lectin</keyword>
<dbReference type="Gene3D" id="1.10.510.10">
    <property type="entry name" value="Transferase(Phosphotransferase) domain 1"/>
    <property type="match status" value="1"/>
</dbReference>
<dbReference type="InterPro" id="IPR036426">
    <property type="entry name" value="Bulb-type_lectin_dom_sf"/>
</dbReference>
<dbReference type="Pfam" id="PF00069">
    <property type="entry name" value="Pkinase"/>
    <property type="match status" value="1"/>
</dbReference>
<dbReference type="InterPro" id="IPR051343">
    <property type="entry name" value="G-type_lectin_kinases/EP1-like"/>
</dbReference>
<dbReference type="PROSITE" id="PS50927">
    <property type="entry name" value="BULB_LECTIN"/>
    <property type="match status" value="1"/>
</dbReference>
<keyword evidence="10 18" id="KW-0067">ATP-binding</keyword>
<dbReference type="InterPro" id="IPR024171">
    <property type="entry name" value="SRK-like_kinase"/>
</dbReference>
<keyword evidence="26" id="KW-1185">Reference proteome</keyword>
<dbReference type="PROSITE" id="PS50011">
    <property type="entry name" value="PROTEIN_KINASE_DOM"/>
    <property type="match status" value="1"/>
</dbReference>
<feature type="binding site" evidence="19">
    <location>
        <position position="556"/>
    </location>
    <ligand>
        <name>ATP</name>
        <dbReference type="ChEBI" id="CHEBI:30616"/>
    </ligand>
</feature>
<dbReference type="InterPro" id="IPR000719">
    <property type="entry name" value="Prot_kinase_dom"/>
</dbReference>
<evidence type="ECO:0000256" key="21">
    <source>
        <dbReference type="SAM" id="SignalP"/>
    </source>
</evidence>
<dbReference type="Gene3D" id="2.90.10.10">
    <property type="entry name" value="Bulb-type lectin domain"/>
    <property type="match status" value="2"/>
</dbReference>
<dbReference type="GO" id="GO:0004674">
    <property type="term" value="F:protein serine/threonine kinase activity"/>
    <property type="evidence" value="ECO:0007669"/>
    <property type="project" value="UniProtKB-KW"/>
</dbReference>
<evidence type="ECO:0000256" key="12">
    <source>
        <dbReference type="ARBA" id="ARBA00023136"/>
    </source>
</evidence>
<dbReference type="Gramene" id="KQL11391">
    <property type="protein sequence ID" value="KQL11391"/>
    <property type="gene ID" value="SETIT_005852mg"/>
</dbReference>
<gene>
    <name evidence="25" type="primary">LOC101769072</name>
    <name evidence="24" type="ORF">SETIT_4G213800v2</name>
</gene>
<evidence type="ECO:0000313" key="25">
    <source>
        <dbReference type="EnsemblPlants" id="KQL11391"/>
    </source>
</evidence>
<dbReference type="FunFam" id="1.10.510.10:FF:000384">
    <property type="entry name" value="G-type lectin S-receptor-like serine/threonine-protein kinase"/>
    <property type="match status" value="1"/>
</dbReference>
<reference evidence="24 26" key="1">
    <citation type="journal article" date="2012" name="Nat. Biotechnol.">
        <title>Reference genome sequence of the model plant Setaria.</title>
        <authorList>
            <person name="Bennetzen J.L."/>
            <person name="Schmutz J."/>
            <person name="Wang H."/>
            <person name="Percifield R."/>
            <person name="Hawkins J."/>
            <person name="Pontaroli A.C."/>
            <person name="Estep M."/>
            <person name="Feng L."/>
            <person name="Vaughn J.N."/>
            <person name="Grimwood J."/>
            <person name="Jenkins J."/>
            <person name="Barry K."/>
            <person name="Lindquist E."/>
            <person name="Hellsten U."/>
            <person name="Deshpande S."/>
            <person name="Wang X."/>
            <person name="Wu X."/>
            <person name="Mitros T."/>
            <person name="Triplett J."/>
            <person name="Yang X."/>
            <person name="Ye C.Y."/>
            <person name="Mauro-Herrera M."/>
            <person name="Wang L."/>
            <person name="Li P."/>
            <person name="Sharma M."/>
            <person name="Sharma R."/>
            <person name="Ronald P.C."/>
            <person name="Panaud O."/>
            <person name="Kellogg E.A."/>
            <person name="Brutnell T.P."/>
            <person name="Doust A.N."/>
            <person name="Tuskan G.A."/>
            <person name="Rokhsar D."/>
            <person name="Devos K.M."/>
        </authorList>
    </citation>
    <scope>NUCLEOTIDE SEQUENCE [LARGE SCALE GENOMIC DNA]</scope>
    <source>
        <strain evidence="26">cv. Yugu1</strain>
        <strain evidence="24">Yugu1</strain>
    </source>
</reference>
<evidence type="ECO:0000256" key="13">
    <source>
        <dbReference type="ARBA" id="ARBA00023157"/>
    </source>
</evidence>
<evidence type="ECO:0000313" key="26">
    <source>
        <dbReference type="Proteomes" id="UP000004995"/>
    </source>
</evidence>
<evidence type="ECO:0000256" key="10">
    <source>
        <dbReference type="ARBA" id="ARBA00022840"/>
    </source>
</evidence>
<sequence length="841" mass="92617">MPAAALLCFALRRLVPFLAAVLALVQHAGLLPAAEAQANLTAGATLTPPGYITSPSGDFRFGFRALDPDPTKFLLATWFRFGDGSGDSPPQPQSVVWFAKQSSTGSTPVATPQSVLSITADGLVLSDGGTQVLWRVPTPNMFPGSVLTLLDSGNLLFLDDSGKVLWESFSYPTDTLLPSQSLAPSTPTDGKLFSKRADAEFTTGRFSLAVQNDGNIVLYLDLLTGNNADHAYWALQSNSPNVSNTTVTFDDQGRLNYTLHDGTVHSLISPVVRSTVGDGEHFQFARMDPDGIVRAYARPKNGGGNTSWIVSGAFPSDGCGKRTSKLQGMCGPGSYCVETTDRLNCVCPNKYSYTDAQHKDNGCTPEFEPQSCEGGENRGSSEEFTLVELLNTTWETSIYYNKFPSVTEEQCRDYCLSDCFCTAALFIDGSDCAEVAALTNGRQKKSVTTKALIKVRTRDPAAKRRKSAMTYKVITVCLAFLLVITISGLLAWRYYPARNRNRARQQLLSSSVRAFSWKELYQATNGFEKLLGKGSFGKVYLGTMRSPQPHLVAVKKLIDSNEYSEQEFTNEVQSIGQIHHRNLVRMIGYCNEGNHRVLVFEFMPGGSLRSFLFNPEKQPPWRWRAEAALAIARGLEYLHDGCSGPIIHCDIKPDNILLDGHGIPRITDFGISKLLGSQQVHATVTHVRGTRGYIAPEWLRGDARVDTKADVYSFGVVLLEMICCRRCQEQVVPDSDLPEGADADETVTLFGWAAQLVQTRRTELMLRSRHDDADAVDDMERVERFARVALWCIEPNPALRPTMRQVVQVLETSQVRVEVPPDPPGCYVESSQPLIPQLETK</sequence>
<dbReference type="PIRSF" id="PIRSF000641">
    <property type="entry name" value="SRK"/>
    <property type="match status" value="1"/>
</dbReference>
<dbReference type="HOGENOM" id="CLU_000288_116_2_1"/>
<evidence type="ECO:0000259" key="22">
    <source>
        <dbReference type="PROSITE" id="PS50011"/>
    </source>
</evidence>
<dbReference type="EnsemblPlants" id="KQL11391">
    <property type="protein sequence ID" value="KQL11391"/>
    <property type="gene ID" value="SETIT_005852mg"/>
</dbReference>
<keyword evidence="15" id="KW-0325">Glycoprotein</keyword>
<comment type="subcellular location">
    <subcellularLocation>
        <location evidence="1">Membrane</location>
        <topology evidence="1">Single-pass type I membrane protein</topology>
    </subcellularLocation>
</comment>
<evidence type="ECO:0000256" key="11">
    <source>
        <dbReference type="ARBA" id="ARBA00022989"/>
    </source>
</evidence>
<accession>K3XV95</accession>
<feature type="domain" description="Protein kinase" evidence="22">
    <location>
        <begin position="525"/>
        <end position="817"/>
    </location>
</feature>
<dbReference type="GO" id="GO:0030246">
    <property type="term" value="F:carbohydrate binding"/>
    <property type="evidence" value="ECO:0007669"/>
    <property type="project" value="UniProtKB-KW"/>
</dbReference>
<evidence type="ECO:0000256" key="7">
    <source>
        <dbReference type="ARBA" id="ARBA00022734"/>
    </source>
</evidence>
<dbReference type="PANTHER" id="PTHR47976:SF10">
    <property type="entry name" value="RECEPTOR-LIKE SERINE_THREONINE-PROTEIN KINASE"/>
    <property type="match status" value="1"/>
</dbReference>
<evidence type="ECO:0000256" key="8">
    <source>
        <dbReference type="ARBA" id="ARBA00022741"/>
    </source>
</evidence>
<evidence type="ECO:0000256" key="5">
    <source>
        <dbReference type="ARBA" id="ARBA00022692"/>
    </source>
</evidence>
<dbReference type="InterPro" id="IPR001480">
    <property type="entry name" value="Bulb-type_lectin_dom"/>
</dbReference>
<dbReference type="GO" id="GO:0051707">
    <property type="term" value="P:response to other organism"/>
    <property type="evidence" value="ECO:0007669"/>
    <property type="project" value="UniProtKB-ARBA"/>
</dbReference>
<organism evidence="25 26">
    <name type="scientific">Setaria italica</name>
    <name type="common">Foxtail millet</name>
    <name type="synonym">Panicum italicum</name>
    <dbReference type="NCBI Taxonomy" id="4555"/>
    <lineage>
        <taxon>Eukaryota</taxon>
        <taxon>Viridiplantae</taxon>
        <taxon>Streptophyta</taxon>
        <taxon>Embryophyta</taxon>
        <taxon>Tracheophyta</taxon>
        <taxon>Spermatophyta</taxon>
        <taxon>Magnoliopsida</taxon>
        <taxon>Liliopsida</taxon>
        <taxon>Poales</taxon>
        <taxon>Poaceae</taxon>
        <taxon>PACMAD clade</taxon>
        <taxon>Panicoideae</taxon>
        <taxon>Panicodae</taxon>
        <taxon>Paniceae</taxon>
        <taxon>Cenchrinae</taxon>
        <taxon>Setaria</taxon>
    </lineage>
</organism>
<dbReference type="InterPro" id="IPR011009">
    <property type="entry name" value="Kinase-like_dom_sf"/>
</dbReference>
<evidence type="ECO:0000256" key="14">
    <source>
        <dbReference type="ARBA" id="ARBA00023170"/>
    </source>
</evidence>
<keyword evidence="3" id="KW-0245">EGF-like domain</keyword>
<dbReference type="Pfam" id="PF01453">
    <property type="entry name" value="B_lectin"/>
    <property type="match status" value="1"/>
</dbReference>
<dbReference type="EMBL" id="CM003531">
    <property type="protein sequence ID" value="RCV22354.1"/>
    <property type="molecule type" value="Genomic_DNA"/>
</dbReference>
<evidence type="ECO:0000256" key="4">
    <source>
        <dbReference type="ARBA" id="ARBA00022679"/>
    </source>
</evidence>
<feature type="chain" id="PRO_5010126088" description="Receptor-like serine/threonine-protein kinase" evidence="21">
    <location>
        <begin position="37"/>
        <end position="841"/>
    </location>
</feature>
<dbReference type="PANTHER" id="PTHR47976">
    <property type="entry name" value="G-TYPE LECTIN S-RECEPTOR-LIKE SERINE/THREONINE-PROTEIN KINASE SD2-5"/>
    <property type="match status" value="1"/>
</dbReference>
<dbReference type="GO" id="GO:0016020">
    <property type="term" value="C:membrane"/>
    <property type="evidence" value="ECO:0007669"/>
    <property type="project" value="UniProtKB-SubCell"/>
</dbReference>
<feature type="signal peptide" evidence="21">
    <location>
        <begin position="1"/>
        <end position="36"/>
    </location>
</feature>
<keyword evidence="12 20" id="KW-0472">Membrane</keyword>
<dbReference type="Proteomes" id="UP000004995">
    <property type="component" value="Unassembled WGS sequence"/>
</dbReference>
<dbReference type="InterPro" id="IPR008271">
    <property type="entry name" value="Ser/Thr_kinase_AS"/>
</dbReference>
<dbReference type="OMA" id="AGRNYFQ"/>
<dbReference type="EMBL" id="AGNK02002606">
    <property type="status" value="NOT_ANNOTATED_CDS"/>
    <property type="molecule type" value="Genomic_DNA"/>
</dbReference>
<evidence type="ECO:0000256" key="9">
    <source>
        <dbReference type="ARBA" id="ARBA00022777"/>
    </source>
</evidence>
<dbReference type="EC" id="2.7.11.1" evidence="18"/>
<dbReference type="SMART" id="SM00108">
    <property type="entry name" value="B_lectin"/>
    <property type="match status" value="1"/>
</dbReference>
<keyword evidence="4 18" id="KW-0808">Transferase</keyword>
<feature type="domain" description="Bulb-type lectin" evidence="23">
    <location>
        <begin position="37"/>
        <end position="170"/>
    </location>
</feature>
<comment type="catalytic activity">
    <reaction evidence="16 18">
        <text>L-threonyl-[protein] + ATP = O-phospho-L-threonyl-[protein] + ADP + H(+)</text>
        <dbReference type="Rhea" id="RHEA:46608"/>
        <dbReference type="Rhea" id="RHEA-COMP:11060"/>
        <dbReference type="Rhea" id="RHEA-COMP:11605"/>
        <dbReference type="ChEBI" id="CHEBI:15378"/>
        <dbReference type="ChEBI" id="CHEBI:30013"/>
        <dbReference type="ChEBI" id="CHEBI:30616"/>
        <dbReference type="ChEBI" id="CHEBI:61977"/>
        <dbReference type="ChEBI" id="CHEBI:456216"/>
        <dbReference type="EC" id="2.7.11.1"/>
    </reaction>
</comment>
<proteinExistence type="inferred from homology"/>
<dbReference type="FunFam" id="3.30.200.20:FF:000059">
    <property type="entry name" value="S-receptor-like serine/threonine-protein kinase"/>
    <property type="match status" value="1"/>
</dbReference>
<evidence type="ECO:0000256" key="1">
    <source>
        <dbReference type="ARBA" id="ARBA00004479"/>
    </source>
</evidence>
<feature type="transmembrane region" description="Helical" evidence="20">
    <location>
        <begin position="473"/>
        <end position="495"/>
    </location>
</feature>
<keyword evidence="2 18" id="KW-0723">Serine/threonine-protein kinase</keyword>
<evidence type="ECO:0000256" key="17">
    <source>
        <dbReference type="ARBA" id="ARBA00048679"/>
    </source>
</evidence>
<dbReference type="SUPFAM" id="SSF51110">
    <property type="entry name" value="alpha-D-mannose-specific plant lectins"/>
    <property type="match status" value="2"/>
</dbReference>
<evidence type="ECO:0000256" key="2">
    <source>
        <dbReference type="ARBA" id="ARBA00022527"/>
    </source>
</evidence>
<comment type="catalytic activity">
    <reaction evidence="17 18">
        <text>L-seryl-[protein] + ATP = O-phospho-L-seryl-[protein] + ADP + H(+)</text>
        <dbReference type="Rhea" id="RHEA:17989"/>
        <dbReference type="Rhea" id="RHEA-COMP:9863"/>
        <dbReference type="Rhea" id="RHEA-COMP:11604"/>
        <dbReference type="ChEBI" id="CHEBI:15378"/>
        <dbReference type="ChEBI" id="CHEBI:29999"/>
        <dbReference type="ChEBI" id="CHEBI:30616"/>
        <dbReference type="ChEBI" id="CHEBI:83421"/>
        <dbReference type="ChEBI" id="CHEBI:456216"/>
        <dbReference type="EC" id="2.7.11.1"/>
    </reaction>
</comment>
<evidence type="ECO:0000256" key="16">
    <source>
        <dbReference type="ARBA" id="ARBA00047899"/>
    </source>
</evidence>
<evidence type="ECO:0000256" key="19">
    <source>
        <dbReference type="PROSITE-ProRule" id="PRU10141"/>
    </source>
</evidence>
<name>K3XV95_SETIT</name>
<dbReference type="GO" id="GO:0005524">
    <property type="term" value="F:ATP binding"/>
    <property type="evidence" value="ECO:0007669"/>
    <property type="project" value="UniProtKB-UniRule"/>
</dbReference>
<keyword evidence="8 18" id="KW-0547">Nucleotide-binding</keyword>
<evidence type="ECO:0000256" key="6">
    <source>
        <dbReference type="ARBA" id="ARBA00022729"/>
    </source>
</evidence>
<dbReference type="KEGG" id="sita:101769072"/>
<dbReference type="GO" id="GO:0004672">
    <property type="term" value="F:protein kinase activity"/>
    <property type="evidence" value="ECO:0000318"/>
    <property type="project" value="GO_Central"/>
</dbReference>
<dbReference type="Gene3D" id="3.30.200.20">
    <property type="entry name" value="Phosphorylase Kinase, domain 1"/>
    <property type="match status" value="1"/>
</dbReference>
<evidence type="ECO:0000256" key="3">
    <source>
        <dbReference type="ARBA" id="ARBA00022536"/>
    </source>
</evidence>
<evidence type="ECO:0000313" key="24">
    <source>
        <dbReference type="EMBL" id="RCV22354.1"/>
    </source>
</evidence>
<dbReference type="RefSeq" id="XP_004965874.1">
    <property type="nucleotide sequence ID" value="XM_004965817.3"/>
</dbReference>
<keyword evidence="9 18" id="KW-0418">Kinase</keyword>
<reference evidence="24" key="2">
    <citation type="submission" date="2015-07" db="EMBL/GenBank/DDBJ databases">
        <authorList>
            <person name="Noorani M."/>
        </authorList>
    </citation>
    <scope>NUCLEOTIDE SEQUENCE</scope>
    <source>
        <strain evidence="24">Yugu1</strain>
    </source>
</reference>
<dbReference type="SMART" id="SM00220">
    <property type="entry name" value="S_TKc"/>
    <property type="match status" value="1"/>
</dbReference>
<keyword evidence="13" id="KW-1015">Disulfide bond</keyword>
<dbReference type="FunCoup" id="K3XV95">
    <property type="interactions" value="36"/>
</dbReference>
<evidence type="ECO:0000256" key="18">
    <source>
        <dbReference type="PIRNR" id="PIRNR000641"/>
    </source>
</evidence>